<protein>
    <recommendedName>
        <fullName evidence="1">DUF1935 domain-containing protein</fullName>
    </recommendedName>
</protein>
<dbReference type="Pfam" id="PF09149">
    <property type="entry name" value="DUF1935"/>
    <property type="match status" value="1"/>
</dbReference>
<keyword evidence="3" id="KW-1185">Reference proteome</keyword>
<dbReference type="InterPro" id="IPR036310">
    <property type="entry name" value="Smp-1-like_sf"/>
</dbReference>
<dbReference type="AlphaFoldDB" id="A0A7G2C5V3"/>
<dbReference type="InterPro" id="IPR015232">
    <property type="entry name" value="DUF1935"/>
</dbReference>
<dbReference type="Proteomes" id="UP000515908">
    <property type="component" value="Chromosome 04"/>
</dbReference>
<accession>A0A7G2C5V3</accession>
<dbReference type="Gene3D" id="2.60.40.1180">
    <property type="entry name" value="Golgi alpha-mannosidase II"/>
    <property type="match status" value="1"/>
</dbReference>
<sequence>MGCGSSKDDGATARGGYALGGPKGFTYDEINQCFKARNGLLFRLVDTNSGRWAYYNDSKQYDMRVTVIFGPDSEIEPIGRTEMDVDEETGDFICMTVVPPGKTELFIEGEVRGFVSKIDAVPHD</sequence>
<dbReference type="EMBL" id="LR877148">
    <property type="protein sequence ID" value="CAD2215178.1"/>
    <property type="molecule type" value="Genomic_DNA"/>
</dbReference>
<name>A0A7G2C5V3_9TRYP</name>
<organism evidence="2 3">
    <name type="scientific">Angomonas deanei</name>
    <dbReference type="NCBI Taxonomy" id="59799"/>
    <lineage>
        <taxon>Eukaryota</taxon>
        <taxon>Discoba</taxon>
        <taxon>Euglenozoa</taxon>
        <taxon>Kinetoplastea</taxon>
        <taxon>Metakinetoplastina</taxon>
        <taxon>Trypanosomatida</taxon>
        <taxon>Trypanosomatidae</taxon>
        <taxon>Strigomonadinae</taxon>
        <taxon>Angomonas</taxon>
    </lineage>
</organism>
<dbReference type="PANTHER" id="PTHR47047">
    <property type="entry name" value="PUTATIVE-RELATED-RELATED"/>
    <property type="match status" value="1"/>
</dbReference>
<dbReference type="InterPro" id="IPR013780">
    <property type="entry name" value="Glyco_hydro_b"/>
</dbReference>
<feature type="domain" description="DUF1935" evidence="1">
    <location>
        <begin position="17"/>
        <end position="122"/>
    </location>
</feature>
<gene>
    <name evidence="2" type="ORF">ADEAN_000263300</name>
</gene>
<evidence type="ECO:0000259" key="1">
    <source>
        <dbReference type="Pfam" id="PF09149"/>
    </source>
</evidence>
<evidence type="ECO:0000313" key="2">
    <source>
        <dbReference type="EMBL" id="CAD2215178.1"/>
    </source>
</evidence>
<dbReference type="SUPFAM" id="SSF101601">
    <property type="entry name" value="Smp-1-like"/>
    <property type="match status" value="1"/>
</dbReference>
<proteinExistence type="predicted"/>
<dbReference type="VEuPathDB" id="TriTrypDB:ADEAN_000263300"/>
<reference evidence="2 3" key="1">
    <citation type="submission" date="2020-08" db="EMBL/GenBank/DDBJ databases">
        <authorList>
            <person name="Newling K."/>
            <person name="Davey J."/>
            <person name="Forrester S."/>
        </authorList>
    </citation>
    <scope>NUCLEOTIDE SEQUENCE [LARGE SCALE GENOMIC DNA]</scope>
    <source>
        <strain evidence="3">Crithidia deanei Carvalho (ATCC PRA-265)</strain>
    </source>
</reference>
<dbReference type="PANTHER" id="PTHR47047:SF3">
    <property type="entry name" value="PUTATIVE-RELATED"/>
    <property type="match status" value="1"/>
</dbReference>
<evidence type="ECO:0000313" key="3">
    <source>
        <dbReference type="Proteomes" id="UP000515908"/>
    </source>
</evidence>